<feature type="region of interest" description="Disordered" evidence="1">
    <location>
        <begin position="245"/>
        <end position="273"/>
    </location>
</feature>
<feature type="region of interest" description="Disordered" evidence="1">
    <location>
        <begin position="296"/>
        <end position="362"/>
    </location>
</feature>
<feature type="compositionally biased region" description="Polar residues" evidence="1">
    <location>
        <begin position="348"/>
        <end position="362"/>
    </location>
</feature>
<name>A0A644YB11_9ZZZZ</name>
<feature type="compositionally biased region" description="Basic and acidic residues" evidence="1">
    <location>
        <begin position="163"/>
        <end position="180"/>
    </location>
</feature>
<evidence type="ECO:0000256" key="1">
    <source>
        <dbReference type="SAM" id="MobiDB-lite"/>
    </source>
</evidence>
<accession>A0A644YB11</accession>
<feature type="region of interest" description="Disordered" evidence="1">
    <location>
        <begin position="116"/>
        <end position="194"/>
    </location>
</feature>
<protein>
    <submittedName>
        <fullName evidence="2">Uncharacterized protein</fullName>
    </submittedName>
</protein>
<feature type="compositionally biased region" description="Basic residues" evidence="1">
    <location>
        <begin position="117"/>
        <end position="130"/>
    </location>
</feature>
<proteinExistence type="predicted"/>
<comment type="caution">
    <text evidence="2">The sequence shown here is derived from an EMBL/GenBank/DDBJ whole genome shotgun (WGS) entry which is preliminary data.</text>
</comment>
<dbReference type="EMBL" id="VSSQ01004582">
    <property type="protein sequence ID" value="MPM25802.1"/>
    <property type="molecule type" value="Genomic_DNA"/>
</dbReference>
<feature type="region of interest" description="Disordered" evidence="1">
    <location>
        <begin position="1"/>
        <end position="60"/>
    </location>
</feature>
<gene>
    <name evidence="2" type="ORF">SDC9_72302</name>
</gene>
<feature type="compositionally biased region" description="Basic and acidic residues" evidence="1">
    <location>
        <begin position="131"/>
        <end position="147"/>
    </location>
</feature>
<organism evidence="2">
    <name type="scientific">bioreactor metagenome</name>
    <dbReference type="NCBI Taxonomy" id="1076179"/>
    <lineage>
        <taxon>unclassified sequences</taxon>
        <taxon>metagenomes</taxon>
        <taxon>ecological metagenomes</taxon>
    </lineage>
</organism>
<reference evidence="2" key="1">
    <citation type="submission" date="2019-08" db="EMBL/GenBank/DDBJ databases">
        <authorList>
            <person name="Kucharzyk K."/>
            <person name="Murdoch R.W."/>
            <person name="Higgins S."/>
            <person name="Loffler F."/>
        </authorList>
    </citation>
    <scope>NUCLEOTIDE SEQUENCE</scope>
</reference>
<feature type="compositionally biased region" description="Basic and acidic residues" evidence="1">
    <location>
        <begin position="296"/>
        <end position="316"/>
    </location>
</feature>
<feature type="compositionally biased region" description="Basic and acidic residues" evidence="1">
    <location>
        <begin position="1"/>
        <end position="12"/>
    </location>
</feature>
<evidence type="ECO:0000313" key="2">
    <source>
        <dbReference type="EMBL" id="MPM25802.1"/>
    </source>
</evidence>
<dbReference type="AlphaFoldDB" id="A0A644YB11"/>
<sequence length="444" mass="49321">MDRREIVADKAPAEGVGHRNQTRRFSGVGQARGDGNQNAQRQVHQAGGHTEHRAHKGDQREKCGARLVADHGAEQSQHILHATHDILKKVDPHNHHGRIPVKAQPKTAGKILLVAHQKNRQHGQRQRRRIRGAEGHIEQDDQIDGRKRQQQLAQGSQPFPPRDPWELDGRAAPQQKEKARGLHQNHKPQIEQRQICDTQVRHQIMNNEHIRGKRDQQHQHMAGNHIDIGSLGFAQPHLTAQRVYKGGRQRRASGRLERAHHGRHKHNDRPGIGHQLTQRLLRPLQDAIAVHEIAQHPDFNHDENGGKARGACKDAGKGAQNGGRRNAPHSPGEQAGEQQRGSDRELSFEQNRNTGNGQQDCNQLPQVARSFRFPTLILILPIQLSVFRLKAVTKIRMGNANKRAGAGAQGAAAQRGNAVLRDDVVHIGPGGGYRGSGGQQGYNS</sequence>